<name>A0A9P8Q607_WICPI</name>
<dbReference type="InterPro" id="IPR011059">
    <property type="entry name" value="Metal-dep_hydrolase_composite"/>
</dbReference>
<dbReference type="GO" id="GO:0016810">
    <property type="term" value="F:hydrolase activity, acting on carbon-nitrogen (but not peptide) bonds"/>
    <property type="evidence" value="ECO:0007669"/>
    <property type="project" value="InterPro"/>
</dbReference>
<comment type="caution">
    <text evidence="1">The sequence shown here is derived from an EMBL/GenBank/DDBJ whole genome shotgun (WGS) entry which is preliminary data.</text>
</comment>
<gene>
    <name evidence="1" type="ORF">WICPIJ_004224</name>
</gene>
<dbReference type="Proteomes" id="UP000774326">
    <property type="component" value="Unassembled WGS sequence"/>
</dbReference>
<accession>A0A9P8Q607</accession>
<organism evidence="1 2">
    <name type="scientific">Wickerhamomyces pijperi</name>
    <name type="common">Yeast</name>
    <name type="synonym">Pichia pijperi</name>
    <dbReference type="NCBI Taxonomy" id="599730"/>
    <lineage>
        <taxon>Eukaryota</taxon>
        <taxon>Fungi</taxon>
        <taxon>Dikarya</taxon>
        <taxon>Ascomycota</taxon>
        <taxon>Saccharomycotina</taxon>
        <taxon>Saccharomycetes</taxon>
        <taxon>Phaffomycetales</taxon>
        <taxon>Wickerhamomycetaceae</taxon>
        <taxon>Wickerhamomyces</taxon>
    </lineage>
</organism>
<dbReference type="Gene3D" id="2.30.40.10">
    <property type="entry name" value="Urease, subunit C, domain 1"/>
    <property type="match status" value="1"/>
</dbReference>
<reference evidence="1" key="2">
    <citation type="submission" date="2021-01" db="EMBL/GenBank/DDBJ databases">
        <authorList>
            <person name="Schikora-Tamarit M.A."/>
        </authorList>
    </citation>
    <scope>NUCLEOTIDE SEQUENCE</scope>
    <source>
        <strain evidence="1">CBS2887</strain>
    </source>
</reference>
<evidence type="ECO:0000313" key="1">
    <source>
        <dbReference type="EMBL" id="KAH3684803.1"/>
    </source>
</evidence>
<dbReference type="OrthoDB" id="194468at2759"/>
<sequence>ECQLIDLDVEDSPIDLFDFLNPSISGIMHKDEEDLRKFQDLIDKWVFNGDDRNVRKVFVNGRCVIDKD</sequence>
<evidence type="ECO:0000313" key="2">
    <source>
        <dbReference type="Proteomes" id="UP000774326"/>
    </source>
</evidence>
<dbReference type="EMBL" id="JAEUBG010002317">
    <property type="protein sequence ID" value="KAH3684803.1"/>
    <property type="molecule type" value="Genomic_DNA"/>
</dbReference>
<keyword evidence="2" id="KW-1185">Reference proteome</keyword>
<dbReference type="SUPFAM" id="SSF51338">
    <property type="entry name" value="Composite domain of metallo-dependent hydrolases"/>
    <property type="match status" value="1"/>
</dbReference>
<dbReference type="AlphaFoldDB" id="A0A9P8Q607"/>
<proteinExistence type="predicted"/>
<reference evidence="1" key="1">
    <citation type="journal article" date="2021" name="Open Biol.">
        <title>Shared evolutionary footprints suggest mitochondrial oxidative damage underlies multiple complex I losses in fungi.</title>
        <authorList>
            <person name="Schikora-Tamarit M.A."/>
            <person name="Marcet-Houben M."/>
            <person name="Nosek J."/>
            <person name="Gabaldon T."/>
        </authorList>
    </citation>
    <scope>NUCLEOTIDE SEQUENCE</scope>
    <source>
        <strain evidence="1">CBS2887</strain>
    </source>
</reference>
<protein>
    <submittedName>
        <fullName evidence="1">Uncharacterized protein</fullName>
    </submittedName>
</protein>
<feature type="non-terminal residue" evidence="1">
    <location>
        <position position="1"/>
    </location>
</feature>